<dbReference type="GO" id="GO:0055105">
    <property type="term" value="F:ubiquitin-protein transferase inhibitor activity"/>
    <property type="evidence" value="ECO:0007669"/>
    <property type="project" value="TreeGrafter"/>
</dbReference>
<dbReference type="InterPro" id="IPR019516">
    <property type="entry name" value="Glomulin/ALF4"/>
</dbReference>
<dbReference type="PANTHER" id="PTHR15430">
    <property type="entry name" value="GLOMULIN"/>
    <property type="match status" value="1"/>
</dbReference>
<dbReference type="GO" id="GO:0005737">
    <property type="term" value="C:cytoplasm"/>
    <property type="evidence" value="ECO:0007669"/>
    <property type="project" value="TreeGrafter"/>
</dbReference>
<protein>
    <recommendedName>
        <fullName evidence="2">Aberrant root formation protein 4</fullName>
    </recommendedName>
</protein>
<dbReference type="EMBL" id="EF678131">
    <property type="protein sequence ID" value="ABR17908.1"/>
    <property type="molecule type" value="mRNA"/>
</dbReference>
<accession>B8LQH8</accession>
<proteinExistence type="evidence at transcript level"/>
<dbReference type="InterPro" id="IPR013877">
    <property type="entry name" value="YAP-bd/ALF4/Glomulin"/>
</dbReference>
<evidence type="ECO:0008006" key="2">
    <source>
        <dbReference type="Google" id="ProtNLM"/>
    </source>
</evidence>
<dbReference type="Pfam" id="PF08568">
    <property type="entry name" value="Kinetochor_Ybp2"/>
    <property type="match status" value="2"/>
</dbReference>
<evidence type="ECO:0000313" key="1">
    <source>
        <dbReference type="EMBL" id="ABR17908.1"/>
    </source>
</evidence>
<dbReference type="OMA" id="YPWVIKS"/>
<dbReference type="PANTHER" id="PTHR15430:SF1">
    <property type="entry name" value="GLOMULIN"/>
    <property type="match status" value="1"/>
</dbReference>
<reference evidence="1" key="1">
    <citation type="submission" date="2007-06" db="EMBL/GenBank/DDBJ databases">
        <title>Full length cDNA sequences from Sitka Spruce (Picea sitchensis).</title>
        <authorList>
            <person name="Ralph S.G."/>
            <person name="Chun H.E."/>
            <person name="Liao N."/>
            <person name="Ali J."/>
            <person name="Reid K."/>
            <person name="Kolosova N."/>
            <person name="Cooper N."/>
            <person name="Cullis C."/>
            <person name="Jancsik S."/>
            <person name="Moore R."/>
            <person name="Mayo M."/>
            <person name="Wagner S."/>
            <person name="Holt R.A."/>
            <person name="Jones S.J.M."/>
            <person name="Marra M.A."/>
            <person name="Ritland C.E."/>
            <person name="Ritland K."/>
            <person name="Bohlmann J."/>
        </authorList>
    </citation>
    <scope>NUCLEOTIDE SEQUENCE</scope>
    <source>
        <tissue evidence="1">Bark</tissue>
    </source>
</reference>
<dbReference type="AlphaFoldDB" id="B8LQH8"/>
<sequence>MEQNDVADSDSLHLLRGAASHCYQSSESGDIKQSETTAKQFLSVLADVVKSAENSPDYEQISESACRVLQEARALVTSSDPQGQVLLDVLTLDLPGVIVKFVEISENCREVCESIITHMCESCSPREMMFALSEQAFACWFLQILTRNNGICCPNSLSQHPQRASTSWALSSSCNNKTLTSCLPLLHGFTIVILRIQRRPVENINAALPIILRAGKVAVSEAADEDNKDVVAGIFERLTAISMSIQEVCNKQVVDEKKNQLRSILSLYTLELLALVSKDGSIAASLNTSKAPSLVLQLSELLPYCGLSYVGLITGRDVEVLNNFWNDDFAGGKIVESKSLVNKGAILAVFWGYACREVATVACENIDTLLKELRSCKSERIRALSNMKHMPSLEYPLQIRNLCIEFLLAMVTADSAPSKDHGEKIDWSSITPSLFALFQAMQSIVIHMPDPEKRKKAFSALAKTLSELPPHQRFDMLKGLIINSNNPSVASLLLAIVKEEINSALNDASKAQGPNSNNKDSHLRTPFITGDVLELVELILKPAKGGPPDLPGQSDAVIVALNLYRFLLMKEKIDKTNYTGVLSNSCLKKVHSEWLLPLRVLVSGILAENVNDNSEFGTLTASLLTPAVPVLNHCLELVEEGLKNSV</sequence>
<name>B8LQH8_PICSI</name>
<organism evidence="1">
    <name type="scientific">Picea sitchensis</name>
    <name type="common">Sitka spruce</name>
    <name type="synonym">Pinus sitchensis</name>
    <dbReference type="NCBI Taxonomy" id="3332"/>
    <lineage>
        <taxon>Eukaryota</taxon>
        <taxon>Viridiplantae</taxon>
        <taxon>Streptophyta</taxon>
        <taxon>Embryophyta</taxon>
        <taxon>Tracheophyta</taxon>
        <taxon>Spermatophyta</taxon>
        <taxon>Pinopsida</taxon>
        <taxon>Pinidae</taxon>
        <taxon>Conifers I</taxon>
        <taxon>Pinales</taxon>
        <taxon>Pinaceae</taxon>
        <taxon>Picea</taxon>
    </lineage>
</organism>